<evidence type="ECO:0000256" key="2">
    <source>
        <dbReference type="ARBA" id="ARBA00022723"/>
    </source>
</evidence>
<evidence type="ECO:0000259" key="5">
    <source>
        <dbReference type="Pfam" id="PF24827"/>
    </source>
</evidence>
<reference evidence="6" key="1">
    <citation type="submission" date="2020-05" db="EMBL/GenBank/DDBJ databases">
        <authorList>
            <person name="Chiriac C."/>
            <person name="Salcher M."/>
            <person name="Ghai R."/>
            <person name="Kavagutti S V."/>
        </authorList>
    </citation>
    <scope>NUCLEOTIDE SEQUENCE</scope>
</reference>
<comment type="cofactor">
    <cofactor evidence="1">
        <name>Zn(2+)</name>
        <dbReference type="ChEBI" id="CHEBI:29105"/>
    </cofactor>
</comment>
<name>A0A6J5YXG9_9ZZZZ</name>
<dbReference type="PANTHER" id="PTHR37326:SF1">
    <property type="entry name" value="BLL3975 PROTEIN"/>
    <property type="match status" value="1"/>
</dbReference>
<keyword evidence="3" id="KW-0378">Hydrolase</keyword>
<evidence type="ECO:0000256" key="1">
    <source>
        <dbReference type="ARBA" id="ARBA00001947"/>
    </source>
</evidence>
<dbReference type="PIRSF" id="PIRSF039012">
    <property type="entry name" value="ASP"/>
    <property type="match status" value="1"/>
</dbReference>
<dbReference type="InterPro" id="IPR053138">
    <property type="entry name" value="N-alpha-Ac-DABA_deacetylase"/>
</dbReference>
<dbReference type="PANTHER" id="PTHR37326">
    <property type="entry name" value="BLL3975 PROTEIN"/>
    <property type="match status" value="1"/>
</dbReference>
<dbReference type="InterPro" id="IPR055438">
    <property type="entry name" value="AstE_AspA_cat"/>
</dbReference>
<sequence>MSGTVSSSIDFDKRGKQSGYLQAGDSTNTSGWAMFNLPIHSINSGSGPKVLIIGGNHGDEYEGQFAIANLIRDLSASDIAGELIAIPSVSFLASFASTRLWADDTNFNRIFPGDENGRIPQKIAHYLATELIPRVDVVIDIHSGGRGHHFLESATMTWSDDKSYRNDLIKNLNGWNTRYSLIFPSHPGTNEQSLLPGYVASLGKSLFTGEFGGSGITTATSNRITRAALISALKSVSLLKPDFQSKGYDHQIEIPKREFIDMRNSDTYHWAEEEGIYQNKKKLGEKVEKGEVIGAIHFPESADRKPHLVLASRSGTIGVNRGYPRVKRGDCLTLIGDSYSDLSQLPE</sequence>
<dbReference type="GO" id="GO:0046872">
    <property type="term" value="F:metal ion binding"/>
    <property type="evidence" value="ECO:0007669"/>
    <property type="project" value="UniProtKB-KW"/>
</dbReference>
<dbReference type="EMBL" id="CAESAF010000017">
    <property type="protein sequence ID" value="CAB4332620.1"/>
    <property type="molecule type" value="Genomic_DNA"/>
</dbReference>
<protein>
    <submittedName>
        <fullName evidence="6">Unannotated protein</fullName>
    </submittedName>
</protein>
<dbReference type="InterPro" id="IPR043795">
    <property type="entry name" value="N-alpha-Ac-DABA-like"/>
</dbReference>
<evidence type="ECO:0000256" key="4">
    <source>
        <dbReference type="ARBA" id="ARBA00022833"/>
    </source>
</evidence>
<dbReference type="Pfam" id="PF24827">
    <property type="entry name" value="AstE_AspA_cat"/>
    <property type="match status" value="1"/>
</dbReference>
<keyword evidence="4" id="KW-0862">Zinc</keyword>
<evidence type="ECO:0000256" key="3">
    <source>
        <dbReference type="ARBA" id="ARBA00022801"/>
    </source>
</evidence>
<gene>
    <name evidence="6" type="ORF">UFOPK3574_00308</name>
</gene>
<evidence type="ECO:0000313" key="6">
    <source>
        <dbReference type="EMBL" id="CAB4332620.1"/>
    </source>
</evidence>
<organism evidence="6">
    <name type="scientific">freshwater metagenome</name>
    <dbReference type="NCBI Taxonomy" id="449393"/>
    <lineage>
        <taxon>unclassified sequences</taxon>
        <taxon>metagenomes</taxon>
        <taxon>ecological metagenomes</taxon>
    </lineage>
</organism>
<keyword evidence="2" id="KW-0479">Metal-binding</keyword>
<dbReference type="SUPFAM" id="SSF53187">
    <property type="entry name" value="Zn-dependent exopeptidases"/>
    <property type="match status" value="1"/>
</dbReference>
<dbReference type="GO" id="GO:0016811">
    <property type="term" value="F:hydrolase activity, acting on carbon-nitrogen (but not peptide) bonds, in linear amides"/>
    <property type="evidence" value="ECO:0007669"/>
    <property type="project" value="InterPro"/>
</dbReference>
<dbReference type="GO" id="GO:0016788">
    <property type="term" value="F:hydrolase activity, acting on ester bonds"/>
    <property type="evidence" value="ECO:0007669"/>
    <property type="project" value="InterPro"/>
</dbReference>
<feature type="domain" description="Succinylglutamate desuccinylase/Aspartoacylase catalytic" evidence="5">
    <location>
        <begin position="47"/>
        <end position="233"/>
    </location>
</feature>
<dbReference type="AlphaFoldDB" id="A0A6J5YXG9"/>
<dbReference type="Gene3D" id="3.40.630.10">
    <property type="entry name" value="Zn peptidases"/>
    <property type="match status" value="1"/>
</dbReference>
<proteinExistence type="predicted"/>
<accession>A0A6J5YXG9</accession>